<dbReference type="SUPFAM" id="SSF53474">
    <property type="entry name" value="alpha/beta-Hydrolases"/>
    <property type="match status" value="1"/>
</dbReference>
<dbReference type="InterPro" id="IPR033556">
    <property type="entry name" value="PLA"/>
</dbReference>
<reference evidence="7" key="1">
    <citation type="submission" date="2019-08" db="EMBL/GenBank/DDBJ databases">
        <title>Reference gene set and small RNA set construction with multiple tissues from Davidia involucrata Baill.</title>
        <authorList>
            <person name="Yang H."/>
            <person name="Zhou C."/>
            <person name="Li G."/>
            <person name="Wang J."/>
            <person name="Gao P."/>
            <person name="Wang M."/>
            <person name="Wang R."/>
            <person name="Zhao Y."/>
        </authorList>
    </citation>
    <scope>NUCLEOTIDE SEQUENCE</scope>
    <source>
        <tissue evidence="7">Mixed with DoveR01_LX</tissue>
    </source>
</reference>
<keyword evidence="4 5" id="KW-0443">Lipid metabolism</keyword>
<feature type="domain" description="Fungal lipase-type" evidence="6">
    <location>
        <begin position="141"/>
        <end position="318"/>
    </location>
</feature>
<dbReference type="InterPro" id="IPR029058">
    <property type="entry name" value="AB_hydrolase_fold"/>
</dbReference>
<protein>
    <recommendedName>
        <fullName evidence="5">Phospholipase A1</fullName>
        <ecNumber evidence="5">3.1.1.-</ecNumber>
    </recommendedName>
</protein>
<dbReference type="GO" id="GO:0016042">
    <property type="term" value="P:lipid catabolic process"/>
    <property type="evidence" value="ECO:0007669"/>
    <property type="project" value="UniProtKB-UniRule"/>
</dbReference>
<organism evidence="7">
    <name type="scientific">Davidia involucrata</name>
    <name type="common">Dove tree</name>
    <dbReference type="NCBI Taxonomy" id="16924"/>
    <lineage>
        <taxon>Eukaryota</taxon>
        <taxon>Viridiplantae</taxon>
        <taxon>Streptophyta</taxon>
        <taxon>Embryophyta</taxon>
        <taxon>Tracheophyta</taxon>
        <taxon>Spermatophyta</taxon>
        <taxon>Magnoliopsida</taxon>
        <taxon>eudicotyledons</taxon>
        <taxon>Gunneridae</taxon>
        <taxon>Pentapetalae</taxon>
        <taxon>asterids</taxon>
        <taxon>Cornales</taxon>
        <taxon>Nyssaceae</taxon>
        <taxon>Davidia</taxon>
    </lineage>
</organism>
<dbReference type="FunFam" id="3.40.50.1820:FF:000065">
    <property type="entry name" value="Phospholipase A1-II 3"/>
    <property type="match status" value="1"/>
</dbReference>
<evidence type="ECO:0000256" key="2">
    <source>
        <dbReference type="ARBA" id="ARBA00022801"/>
    </source>
</evidence>
<name>A0A5B7BAC7_DAVIN</name>
<dbReference type="PANTHER" id="PTHR31828:SF10">
    <property type="entry name" value="PHOSPHOLIPASE A1-IIDELTA"/>
    <property type="match status" value="1"/>
</dbReference>
<evidence type="ECO:0000256" key="1">
    <source>
        <dbReference type="ARBA" id="ARBA00010701"/>
    </source>
</evidence>
<comment type="similarity">
    <text evidence="1 5">Belongs to the AB hydrolase superfamily. Lipase family.</text>
</comment>
<dbReference type="InterPro" id="IPR002921">
    <property type="entry name" value="Fungal_lipase-type"/>
</dbReference>
<evidence type="ECO:0000313" key="7">
    <source>
        <dbReference type="EMBL" id="MPA65812.1"/>
    </source>
</evidence>
<dbReference type="GO" id="GO:0005737">
    <property type="term" value="C:cytoplasm"/>
    <property type="evidence" value="ECO:0007669"/>
    <property type="project" value="UniProtKB-ARBA"/>
</dbReference>
<dbReference type="Pfam" id="PF01764">
    <property type="entry name" value="Lipase_3"/>
    <property type="match status" value="1"/>
</dbReference>
<dbReference type="GO" id="GO:0016491">
    <property type="term" value="F:oxidoreductase activity"/>
    <property type="evidence" value="ECO:0007669"/>
    <property type="project" value="UniProtKB-KW"/>
</dbReference>
<dbReference type="GO" id="GO:0008970">
    <property type="term" value="F:phospholipase A1 activity"/>
    <property type="evidence" value="ECO:0007669"/>
    <property type="project" value="UniProtKB-UniRule"/>
</dbReference>
<dbReference type="PANTHER" id="PTHR31828">
    <property type="entry name" value="PHOSPHOLIPASE A1-IIGAMMA"/>
    <property type="match status" value="1"/>
</dbReference>
<dbReference type="EC" id="3.1.1.-" evidence="5"/>
<dbReference type="AlphaFoldDB" id="A0A5B7BAC7"/>
<sequence>MAVVTLPIELPTEPTWEELLGSKKWKGLLDPLDLKLRKHIIRCGEFCQVTGDGFNTDTESKNCGKCYFSKESLLEKVYLPFASDYEVVAYLYTTVTSDSCMRDIGLITDLMFRDNKETNWMGYIAVTKDQVCKANGRREIYVAWRGTMRPAEWNIDLDIKLVPATPLLESGSGDDDDDLVVNARSIWDNLSPTPKVSEGWLKIYTTDNPDSEIAKTSARSQLQKKIRELVKRYKEDDDAGISLSLTFTGHSLGGALAALSAFDVAKNVCPSNIPVAAFVFGMPMLGNWAFCNKIKALKNLRILHVKNSYDIVPKLPSWLMGYASSVGTELVVDITKSPYLKYPQDKLEQIAFCHNLEILLHLVAGWNGDDEKFELIKVKRALALINKGGDFLKQINKDVPASWWVVENKGMLVDHENGDHWSLAVPET</sequence>
<accession>A0A5B7BAC7</accession>
<dbReference type="Gene3D" id="3.40.50.1820">
    <property type="entry name" value="alpha/beta hydrolase"/>
    <property type="match status" value="1"/>
</dbReference>
<evidence type="ECO:0000256" key="4">
    <source>
        <dbReference type="ARBA" id="ARBA00023098"/>
    </source>
</evidence>
<keyword evidence="3 5" id="KW-0442">Lipid degradation</keyword>
<dbReference type="EMBL" id="GHES01035253">
    <property type="protein sequence ID" value="MPA65812.1"/>
    <property type="molecule type" value="Transcribed_RNA"/>
</dbReference>
<evidence type="ECO:0000256" key="3">
    <source>
        <dbReference type="ARBA" id="ARBA00022963"/>
    </source>
</evidence>
<keyword evidence="7" id="KW-0560">Oxidoreductase</keyword>
<evidence type="ECO:0000256" key="5">
    <source>
        <dbReference type="RuleBase" id="RU367093"/>
    </source>
</evidence>
<proteinExistence type="inferred from homology"/>
<comment type="function">
    <text evidence="5">Acylhydrolase that catalyzes the hydrolysis of phospholipids at the sn-1 position.</text>
</comment>
<gene>
    <name evidence="7" type="ORF">Din_035253</name>
</gene>
<dbReference type="CDD" id="cd00519">
    <property type="entry name" value="Lipase_3"/>
    <property type="match status" value="1"/>
</dbReference>
<keyword evidence="2 5" id="KW-0378">Hydrolase</keyword>
<evidence type="ECO:0000259" key="6">
    <source>
        <dbReference type="Pfam" id="PF01764"/>
    </source>
</evidence>